<protein>
    <submittedName>
        <fullName evidence="3">F-box protein</fullName>
    </submittedName>
</protein>
<dbReference type="Proteomes" id="UP001140949">
    <property type="component" value="Unassembled WGS sequence"/>
</dbReference>
<dbReference type="SUPFAM" id="SSF81383">
    <property type="entry name" value="F-box domain"/>
    <property type="match status" value="1"/>
</dbReference>
<dbReference type="AlphaFoldDB" id="A0AAX6DHV5"/>
<dbReference type="Pfam" id="PF00646">
    <property type="entry name" value="F-box"/>
    <property type="match status" value="1"/>
</dbReference>
<dbReference type="InterPro" id="IPR032675">
    <property type="entry name" value="LRR_dom_sf"/>
</dbReference>
<comment type="caution">
    <text evidence="3">The sequence shown here is derived from an EMBL/GenBank/DDBJ whole genome shotgun (WGS) entry which is preliminary data.</text>
</comment>
<proteinExistence type="predicted"/>
<keyword evidence="4" id="KW-1185">Reference proteome</keyword>
<reference evidence="3" key="1">
    <citation type="journal article" date="2023" name="GigaByte">
        <title>Genome assembly of the bearded iris, Iris pallida Lam.</title>
        <authorList>
            <person name="Bruccoleri R.E."/>
            <person name="Oakeley E.J."/>
            <person name="Faust A.M.E."/>
            <person name="Altorfer M."/>
            <person name="Dessus-Babus S."/>
            <person name="Burckhardt D."/>
            <person name="Oertli M."/>
            <person name="Naumann U."/>
            <person name="Petersen F."/>
            <person name="Wong J."/>
        </authorList>
    </citation>
    <scope>NUCLEOTIDE SEQUENCE</scope>
    <source>
        <strain evidence="3">GSM-AAB239-AS_SAM_17_03QT</strain>
    </source>
</reference>
<dbReference type="EMBL" id="JANAVB010044419">
    <property type="protein sequence ID" value="KAJ6791357.1"/>
    <property type="molecule type" value="Genomic_DNA"/>
</dbReference>
<dbReference type="InterPro" id="IPR053772">
    <property type="entry name" value="At1g61320/At1g61330-like"/>
</dbReference>
<evidence type="ECO:0000313" key="3">
    <source>
        <dbReference type="EMBL" id="KAJ6791357.1"/>
    </source>
</evidence>
<dbReference type="PANTHER" id="PTHR34145">
    <property type="entry name" value="OS02G0105600 PROTEIN"/>
    <property type="match status" value="1"/>
</dbReference>
<sequence length="474" mass="54506">MSSKRLFSKTPNGTWEASSSSADRLSSLDRNLLLHILTFLPYKSAVATSLLSSAWRDLWLHRWSHPHSHLRLTSSHDADRFLSLLRPLPLRLDSLHLSSSSFSSADPLLRLAADLQLQDLSLEAPAFADSPNLIPLPPSLVRLTLYNLWIPIPFSSPLASLQTLNLHSVSLSDEALADLVSSAYLLKTLELRRCRGLRHVRIPGDGLWLENVVVAECGGISRIRIKTRRMRRFHFSGEFCETYAMERVARVELEDVYMSCGGKVPMLPRKNWYKAITRPWFVRVMTICHVFLRYIAESGDYRNFERLKELQLLLAKIDKQCLMDICSFFGLCRCNGLEKLFIELPMDANDMENEDLEHIDQQQHLSGTFTNLKTIKINNFKGRTYEMLLVRILLWKATSLDSLMITTHHPNMGGNSSTREEVDRRHHADHPNLLNFLRLELSSMVKSSSNAEIIVRDHDDYRFRPTHHEIYSMV</sequence>
<evidence type="ECO:0000259" key="2">
    <source>
        <dbReference type="Pfam" id="PF23622"/>
    </source>
</evidence>
<dbReference type="Pfam" id="PF23622">
    <property type="entry name" value="LRR_At1g61320_AtMIF1"/>
    <property type="match status" value="1"/>
</dbReference>
<reference evidence="3" key="2">
    <citation type="submission" date="2023-04" db="EMBL/GenBank/DDBJ databases">
        <authorList>
            <person name="Bruccoleri R.E."/>
            <person name="Oakeley E.J."/>
            <person name="Faust A.-M."/>
            <person name="Dessus-Babus S."/>
            <person name="Altorfer M."/>
            <person name="Burckhardt D."/>
            <person name="Oertli M."/>
            <person name="Naumann U."/>
            <person name="Petersen F."/>
            <person name="Wong J."/>
        </authorList>
    </citation>
    <scope>NUCLEOTIDE SEQUENCE</scope>
    <source>
        <strain evidence="3">GSM-AAB239-AS_SAM_17_03QT</strain>
        <tissue evidence="3">Leaf</tissue>
    </source>
</reference>
<organism evidence="3 4">
    <name type="scientific">Iris pallida</name>
    <name type="common">Sweet iris</name>
    <dbReference type="NCBI Taxonomy" id="29817"/>
    <lineage>
        <taxon>Eukaryota</taxon>
        <taxon>Viridiplantae</taxon>
        <taxon>Streptophyta</taxon>
        <taxon>Embryophyta</taxon>
        <taxon>Tracheophyta</taxon>
        <taxon>Spermatophyta</taxon>
        <taxon>Magnoliopsida</taxon>
        <taxon>Liliopsida</taxon>
        <taxon>Asparagales</taxon>
        <taxon>Iridaceae</taxon>
        <taxon>Iridoideae</taxon>
        <taxon>Irideae</taxon>
        <taxon>Iris</taxon>
    </lineage>
</organism>
<dbReference type="Gene3D" id="3.80.10.10">
    <property type="entry name" value="Ribonuclease Inhibitor"/>
    <property type="match status" value="1"/>
</dbReference>
<dbReference type="InterPro" id="IPR055357">
    <property type="entry name" value="LRR_At1g61320_AtMIF1"/>
</dbReference>
<gene>
    <name evidence="3" type="ORF">M6B38_244420</name>
</gene>
<feature type="domain" description="F-box" evidence="1">
    <location>
        <begin position="25"/>
        <end position="62"/>
    </location>
</feature>
<evidence type="ECO:0000313" key="4">
    <source>
        <dbReference type="Proteomes" id="UP001140949"/>
    </source>
</evidence>
<name>A0AAX6DHV5_IRIPA</name>
<dbReference type="SUPFAM" id="SSF52047">
    <property type="entry name" value="RNI-like"/>
    <property type="match status" value="1"/>
</dbReference>
<dbReference type="PANTHER" id="PTHR34145:SF65">
    <property type="entry name" value="FBD DOMAIN-CONTAINING PROTEIN"/>
    <property type="match status" value="1"/>
</dbReference>
<evidence type="ECO:0000259" key="1">
    <source>
        <dbReference type="Pfam" id="PF00646"/>
    </source>
</evidence>
<feature type="domain" description="At1g61320/AtMIF1 LRR" evidence="2">
    <location>
        <begin position="156"/>
        <end position="411"/>
    </location>
</feature>
<accession>A0AAX6DHV5</accession>
<dbReference type="InterPro" id="IPR036047">
    <property type="entry name" value="F-box-like_dom_sf"/>
</dbReference>
<dbReference type="InterPro" id="IPR001810">
    <property type="entry name" value="F-box_dom"/>
</dbReference>